<dbReference type="SUPFAM" id="SSF48452">
    <property type="entry name" value="TPR-like"/>
    <property type="match status" value="2"/>
</dbReference>
<sequence length="632" mass="69996">MEVEPDIPPAEASVLPGEAELLTALTSFNSLGLSKGALFLSELNLLSPTSKGDARPLSSSQVNQAPTAAYFPCSPKNPHNFLVLMRAKCHIANRQYQQAITVLDAEPRSVRDPVAVFFKAHAGLCECERMQRHASANGDLLTDPKQERHVAFERLLDLAEWLEPFFVQNRLDGPTLWVYGRVLEDLELPDEAFDAFSKAVSACPLLWPAWEGVVRLCVSARQGKEGGGKRRTKVLECDSAREFGECFGLPACIVRDLSFVSVLIDTGRFSLALKEAERLESLLPQAAPVFSLKARALQGLGFHRRAVAAFRSLLEKFPLRLEDLGAFSHSLRLVGEEAELKWAAQQAARIDRFSPAALLAAAEVLSLRGVHLQAAALFKRAFMTDPGKPAGVLVLCAHELIEAKRFAGALEVFRLIAEDLEPQNALAWLGIGQAFELAHRHEFCLFFYRRAATLTPTDGHVFHALGECLAKIGRLREAARHLEKAFSLLGAQRQFTDRRTAAFRLFQIHREEGRMTEAAKWARTVFLLHVRGDEKNAPLTRVPEPTTQQPGPVKEVVPPSGDLFGERLQRRDVVEVAAFLLAYHRDREETAICAEWCVQLLDSCAPEREVARHTLAVLEAGQTGSLAPFSCR</sequence>
<dbReference type="InterPro" id="IPR011990">
    <property type="entry name" value="TPR-like_helical_dom_sf"/>
</dbReference>
<protein>
    <submittedName>
        <fullName evidence="2">Uncharacterized protein</fullName>
    </submittedName>
</protein>
<dbReference type="GO" id="GO:0045842">
    <property type="term" value="P:positive regulation of mitotic metaphase/anaphase transition"/>
    <property type="evidence" value="ECO:0007669"/>
    <property type="project" value="TreeGrafter"/>
</dbReference>
<dbReference type="PANTHER" id="PTHR12558:SF10">
    <property type="entry name" value="CELL DIVISION CYCLE PROTEIN 23 HOMOLOG"/>
    <property type="match status" value="1"/>
</dbReference>
<dbReference type="GO" id="GO:0031145">
    <property type="term" value="P:anaphase-promoting complex-dependent catabolic process"/>
    <property type="evidence" value="ECO:0007669"/>
    <property type="project" value="TreeGrafter"/>
</dbReference>
<name>A0A0G4G0W5_9ALVE</name>
<proteinExistence type="predicted"/>
<dbReference type="SMART" id="SM00028">
    <property type="entry name" value="TPR"/>
    <property type="match status" value="5"/>
</dbReference>
<dbReference type="EMBL" id="CDMZ01000777">
    <property type="protein sequence ID" value="CEM21272.1"/>
    <property type="molecule type" value="Genomic_DNA"/>
</dbReference>
<dbReference type="AlphaFoldDB" id="A0A0G4G0W5"/>
<dbReference type="GO" id="GO:0005680">
    <property type="term" value="C:anaphase-promoting complex"/>
    <property type="evidence" value="ECO:0007669"/>
    <property type="project" value="TreeGrafter"/>
</dbReference>
<dbReference type="Gene3D" id="1.25.40.10">
    <property type="entry name" value="Tetratricopeptide repeat domain"/>
    <property type="match status" value="2"/>
</dbReference>
<reference evidence="2" key="1">
    <citation type="submission" date="2014-11" db="EMBL/GenBank/DDBJ databases">
        <authorList>
            <person name="Otto D Thomas"/>
            <person name="Naeem Raeece"/>
        </authorList>
    </citation>
    <scope>NUCLEOTIDE SEQUENCE</scope>
</reference>
<dbReference type="PANTHER" id="PTHR12558">
    <property type="entry name" value="CELL DIVISION CYCLE 16,23,27"/>
    <property type="match status" value="1"/>
</dbReference>
<evidence type="ECO:0000313" key="2">
    <source>
        <dbReference type="EMBL" id="CEM21272.1"/>
    </source>
</evidence>
<dbReference type="GO" id="GO:0016567">
    <property type="term" value="P:protein ubiquitination"/>
    <property type="evidence" value="ECO:0007669"/>
    <property type="project" value="TreeGrafter"/>
</dbReference>
<keyword evidence="1" id="KW-0802">TPR repeat</keyword>
<gene>
    <name evidence="2" type="ORF">Cvel_19594</name>
</gene>
<evidence type="ECO:0000256" key="1">
    <source>
        <dbReference type="ARBA" id="ARBA00022803"/>
    </source>
</evidence>
<organism evidence="2">
    <name type="scientific">Chromera velia CCMP2878</name>
    <dbReference type="NCBI Taxonomy" id="1169474"/>
    <lineage>
        <taxon>Eukaryota</taxon>
        <taxon>Sar</taxon>
        <taxon>Alveolata</taxon>
        <taxon>Colpodellida</taxon>
        <taxon>Chromeraceae</taxon>
        <taxon>Chromera</taxon>
    </lineage>
</organism>
<dbReference type="GO" id="GO:0051301">
    <property type="term" value="P:cell division"/>
    <property type="evidence" value="ECO:0007669"/>
    <property type="project" value="TreeGrafter"/>
</dbReference>
<accession>A0A0G4G0W5</accession>
<dbReference type="VEuPathDB" id="CryptoDB:Cvel_19594"/>
<dbReference type="InterPro" id="IPR019734">
    <property type="entry name" value="TPR_rpt"/>
</dbReference>